<proteinExistence type="predicted"/>
<reference evidence="1 2" key="1">
    <citation type="journal article" date="2022" name="DNA Res.">
        <title>Chromosomal-level genome assembly of the orchid tree Bauhinia variegata (Leguminosae; Cercidoideae) supports the allotetraploid origin hypothesis of Bauhinia.</title>
        <authorList>
            <person name="Zhong Y."/>
            <person name="Chen Y."/>
            <person name="Zheng D."/>
            <person name="Pang J."/>
            <person name="Liu Y."/>
            <person name="Luo S."/>
            <person name="Meng S."/>
            <person name="Qian L."/>
            <person name="Wei D."/>
            <person name="Dai S."/>
            <person name="Zhou R."/>
        </authorList>
    </citation>
    <scope>NUCLEOTIDE SEQUENCE [LARGE SCALE GENOMIC DNA]</scope>
    <source>
        <strain evidence="1">BV-YZ2020</strain>
    </source>
</reference>
<sequence length="468" mass="52946">MANQKGSNFANNERALFSFNDFPEDVQLCILSFLTPSEIATFACTSRQFSNLCTNDSKLWFTLCYRRWGSKTQVRKWGDGKISYRLLYRTLNQWENLIGFWRRSGPGSIVIQSPPLVFFEWGPSFLAGSRISPSKTGKYDVIKSPFLWMSLSPEGQIVNFIDPDGRNELSSEFASSGQLDFIDNELIPVNVSFMGKTHFVVEENQSFSSPNCQDQRKQGFRKSSSNANLSGDDCRTGEDAVGFESGSPGSLPDRLMSEIYQHFANRTSPGGDKSRKQRRREKERLARRKWEPEHFVKIVNCAPTPSRPLQGLWKGICEDMSLAFYLVAYDDIGGLACRRVGDPPERLSSYAPVFWTSKATFSESPISPDEASLFDGRIHLGPLEADNEIHEQPFLLTENEVVHRILHICSSYDLVIPDLAGVINPLNAEGRIWQYRNGTFGFGFLRDNFIIDMKHIAYDGCILDTVDP</sequence>
<gene>
    <name evidence="1" type="ORF">L6164_024574</name>
</gene>
<name>A0ACB9LY99_BAUVA</name>
<evidence type="ECO:0000313" key="1">
    <source>
        <dbReference type="EMBL" id="KAI4316608.1"/>
    </source>
</evidence>
<comment type="caution">
    <text evidence="1">The sequence shown here is derived from an EMBL/GenBank/DDBJ whole genome shotgun (WGS) entry which is preliminary data.</text>
</comment>
<dbReference type="EMBL" id="CM039435">
    <property type="protein sequence ID" value="KAI4316608.1"/>
    <property type="molecule type" value="Genomic_DNA"/>
</dbReference>
<organism evidence="1 2">
    <name type="scientific">Bauhinia variegata</name>
    <name type="common">Purple orchid tree</name>
    <name type="synonym">Phanera variegata</name>
    <dbReference type="NCBI Taxonomy" id="167791"/>
    <lineage>
        <taxon>Eukaryota</taxon>
        <taxon>Viridiplantae</taxon>
        <taxon>Streptophyta</taxon>
        <taxon>Embryophyta</taxon>
        <taxon>Tracheophyta</taxon>
        <taxon>Spermatophyta</taxon>
        <taxon>Magnoliopsida</taxon>
        <taxon>eudicotyledons</taxon>
        <taxon>Gunneridae</taxon>
        <taxon>Pentapetalae</taxon>
        <taxon>rosids</taxon>
        <taxon>fabids</taxon>
        <taxon>Fabales</taxon>
        <taxon>Fabaceae</taxon>
        <taxon>Cercidoideae</taxon>
        <taxon>Cercideae</taxon>
        <taxon>Bauhiniinae</taxon>
        <taxon>Bauhinia</taxon>
    </lineage>
</organism>
<keyword evidence="2" id="KW-1185">Reference proteome</keyword>
<accession>A0ACB9LY99</accession>
<evidence type="ECO:0000313" key="2">
    <source>
        <dbReference type="Proteomes" id="UP000828941"/>
    </source>
</evidence>
<dbReference type="Proteomes" id="UP000828941">
    <property type="component" value="Chromosome 10"/>
</dbReference>
<protein>
    <submittedName>
        <fullName evidence="1">Uncharacterized protein</fullName>
    </submittedName>
</protein>